<evidence type="ECO:0000313" key="3">
    <source>
        <dbReference type="Proteomes" id="UP000323483"/>
    </source>
</evidence>
<proteinExistence type="predicted"/>
<accession>A0ABX5Z1Z1</accession>
<dbReference type="EMBL" id="CP042966">
    <property type="protein sequence ID" value="QEH06579.1"/>
    <property type="molecule type" value="Genomic_DNA"/>
</dbReference>
<feature type="region of interest" description="Disordered" evidence="1">
    <location>
        <begin position="416"/>
        <end position="448"/>
    </location>
</feature>
<sequence length="448" mass="49786">MAALSRYESNLSCIGLPAIPLSVFSCRFNGAIKNPKNHVLFNIDILVEWNEKGENMSKNQLDDGTQAQVAVVRSPFSAAALTIEQMSILKTQIAPGITDGDLMYCLEIAKQAQLNPIIKEIYFVPRKQNIAEYGQPDQWVTKHDPMIGRRGARTIARRKGMTVPPTTGYTIKLFPYLDPEGEWQEKRDLVGWAELEIEGKKVRKEAAYSVYKQTTKKGEVTQFWKGMPTVMVEKVAEFQLLDAVYGLDGLMSVDAGFLDGENASLPIQSLKKDKAKVIDALSSLGIEYTINGDTITVQKAYAHSAVLKSTGFNHHDGVWKITVTESDMLDAEILPKPIEETPIAPKPTKPEKTSKKTSPKSDLMKLLLGNGITTEEAGRFVEKTFGDLSDLKKVEDIISPDNRETLMNQIKAFLNPTLPPKEEKPTQTALFEGIPPLDEDDEKNPFGE</sequence>
<dbReference type="Pfam" id="PF03837">
    <property type="entry name" value="RecT"/>
    <property type="match status" value="1"/>
</dbReference>
<reference evidence="2" key="1">
    <citation type="submission" date="2019-08" db="EMBL/GenBank/DDBJ databases">
        <title>Organohalide respiration in Sulfurospirillum species is regulated by a two-component system as unraveled by comparative genomics, and transcriptomics, and regulator binding studies.</title>
        <authorList>
            <person name="Goris T."/>
            <person name="Esken J."/>
            <person name="Gadkari J."/>
            <person name="Bischler T."/>
            <person name="Foerstner K."/>
            <person name="Sharma C.M."/>
            <person name="Diekert G."/>
            <person name="Schubert T."/>
        </authorList>
    </citation>
    <scope>NUCLEOTIDE SEQUENCE [LARGE SCALE GENOMIC DNA]</scope>
    <source>
        <strain evidence="2">N</strain>
    </source>
</reference>
<evidence type="ECO:0000313" key="2">
    <source>
        <dbReference type="EMBL" id="QEH06579.1"/>
    </source>
</evidence>
<dbReference type="Proteomes" id="UP000323483">
    <property type="component" value="Chromosome"/>
</dbReference>
<feature type="region of interest" description="Disordered" evidence="1">
    <location>
        <begin position="338"/>
        <end position="360"/>
    </location>
</feature>
<protein>
    <submittedName>
        <fullName evidence="2">RecT family domain-containing protein</fullName>
    </submittedName>
</protein>
<evidence type="ECO:0000256" key="1">
    <source>
        <dbReference type="SAM" id="MobiDB-lite"/>
    </source>
</evidence>
<name>A0ABX5Z1Z1_SULMU</name>
<gene>
    <name evidence="2" type="ORF">SMN_1814</name>
</gene>
<dbReference type="PROSITE" id="PS51257">
    <property type="entry name" value="PROKAR_LIPOPROTEIN"/>
    <property type="match status" value="1"/>
</dbReference>
<organism evidence="2 3">
    <name type="scientific">Sulfurospirillum multivorans</name>
    <name type="common">Dehalospirillum multivorans</name>
    <dbReference type="NCBI Taxonomy" id="66821"/>
    <lineage>
        <taxon>Bacteria</taxon>
        <taxon>Pseudomonadati</taxon>
        <taxon>Campylobacterota</taxon>
        <taxon>Epsilonproteobacteria</taxon>
        <taxon>Campylobacterales</taxon>
        <taxon>Sulfurospirillaceae</taxon>
        <taxon>Sulfurospirillum</taxon>
    </lineage>
</organism>
<dbReference type="InterPro" id="IPR018330">
    <property type="entry name" value="RecT_fam"/>
</dbReference>
<keyword evidence="3" id="KW-1185">Reference proteome</keyword>